<evidence type="ECO:0000256" key="3">
    <source>
        <dbReference type="ARBA" id="ARBA00022801"/>
    </source>
</evidence>
<keyword evidence="3 7" id="KW-0378">Hydrolase</keyword>
<dbReference type="PROSITE" id="PS51194">
    <property type="entry name" value="HELICASE_CTER"/>
    <property type="match status" value="1"/>
</dbReference>
<feature type="domain" description="Helicase ATP-binding" evidence="9">
    <location>
        <begin position="38"/>
        <end position="209"/>
    </location>
</feature>
<proteinExistence type="inferred from homology"/>
<dbReference type="Proteomes" id="UP001152759">
    <property type="component" value="Chromosome 7"/>
</dbReference>
<evidence type="ECO:0000256" key="2">
    <source>
        <dbReference type="ARBA" id="ARBA00022741"/>
    </source>
</evidence>
<dbReference type="InterPro" id="IPR014001">
    <property type="entry name" value="Helicase_ATP-bd"/>
</dbReference>
<dbReference type="CDD" id="cd17955">
    <property type="entry name" value="DEADc_DDX49"/>
    <property type="match status" value="1"/>
</dbReference>
<dbReference type="GO" id="GO:0003724">
    <property type="term" value="F:RNA helicase activity"/>
    <property type="evidence" value="ECO:0007669"/>
    <property type="project" value="UniProtKB-EC"/>
</dbReference>
<evidence type="ECO:0000256" key="1">
    <source>
        <dbReference type="ARBA" id="ARBA00012552"/>
    </source>
</evidence>
<dbReference type="CDD" id="cd18787">
    <property type="entry name" value="SF2_C_DEAD"/>
    <property type="match status" value="1"/>
</dbReference>
<reference evidence="12" key="1">
    <citation type="submission" date="2021-12" db="EMBL/GenBank/DDBJ databases">
        <authorList>
            <person name="King R."/>
        </authorList>
    </citation>
    <scope>NUCLEOTIDE SEQUENCE</scope>
</reference>
<dbReference type="AlphaFoldDB" id="A0A9P0F7Z5"/>
<dbReference type="PROSITE" id="PS51192">
    <property type="entry name" value="HELICASE_ATP_BIND_1"/>
    <property type="match status" value="1"/>
</dbReference>
<dbReference type="GO" id="GO:0005829">
    <property type="term" value="C:cytosol"/>
    <property type="evidence" value="ECO:0007669"/>
    <property type="project" value="TreeGrafter"/>
</dbReference>
<feature type="short sequence motif" description="Q motif" evidence="6">
    <location>
        <begin position="7"/>
        <end position="35"/>
    </location>
</feature>
<evidence type="ECO:0000256" key="7">
    <source>
        <dbReference type="RuleBase" id="RU000492"/>
    </source>
</evidence>
<dbReference type="SMART" id="SM00490">
    <property type="entry name" value="HELICc"/>
    <property type="match status" value="1"/>
</dbReference>
<feature type="region of interest" description="Disordered" evidence="8">
    <location>
        <begin position="434"/>
        <end position="458"/>
    </location>
</feature>
<evidence type="ECO:0000256" key="6">
    <source>
        <dbReference type="PROSITE-ProRule" id="PRU00552"/>
    </source>
</evidence>
<dbReference type="EMBL" id="OU963868">
    <property type="protein sequence ID" value="CAH0392930.1"/>
    <property type="molecule type" value="Genomic_DNA"/>
</dbReference>
<gene>
    <name evidence="12" type="ORF">BEMITA_LOCUS11388</name>
</gene>
<comment type="similarity">
    <text evidence="7">Belongs to the DEAD box helicase family.</text>
</comment>
<keyword evidence="4 7" id="KW-0347">Helicase</keyword>
<dbReference type="GO" id="GO:0016787">
    <property type="term" value="F:hydrolase activity"/>
    <property type="evidence" value="ECO:0007669"/>
    <property type="project" value="UniProtKB-KW"/>
</dbReference>
<dbReference type="GO" id="GO:0003676">
    <property type="term" value="F:nucleic acid binding"/>
    <property type="evidence" value="ECO:0007669"/>
    <property type="project" value="InterPro"/>
</dbReference>
<dbReference type="GO" id="GO:0010468">
    <property type="term" value="P:regulation of gene expression"/>
    <property type="evidence" value="ECO:0007669"/>
    <property type="project" value="UniProtKB-ARBA"/>
</dbReference>
<dbReference type="PANTHER" id="PTHR47959:SF24">
    <property type="entry name" value="ATP-DEPENDENT RNA HELICASE"/>
    <property type="match status" value="1"/>
</dbReference>
<dbReference type="InterPro" id="IPR011545">
    <property type="entry name" value="DEAD/DEAH_box_helicase_dom"/>
</dbReference>
<dbReference type="InterPro" id="IPR001650">
    <property type="entry name" value="Helicase_C-like"/>
</dbReference>
<keyword evidence="2 7" id="KW-0547">Nucleotide-binding</keyword>
<dbReference type="InterPro" id="IPR014014">
    <property type="entry name" value="RNA_helicase_DEAD_Q_motif"/>
</dbReference>
<dbReference type="InterPro" id="IPR027417">
    <property type="entry name" value="P-loop_NTPase"/>
</dbReference>
<feature type="domain" description="DEAD-box RNA helicase Q" evidence="11">
    <location>
        <begin position="7"/>
        <end position="35"/>
    </location>
</feature>
<dbReference type="PROSITE" id="PS51195">
    <property type="entry name" value="Q_MOTIF"/>
    <property type="match status" value="1"/>
</dbReference>
<dbReference type="KEGG" id="btab:109035363"/>
<accession>A0A9P0F7Z5</accession>
<evidence type="ECO:0000313" key="13">
    <source>
        <dbReference type="Proteomes" id="UP001152759"/>
    </source>
</evidence>
<dbReference type="PANTHER" id="PTHR47959">
    <property type="entry name" value="ATP-DEPENDENT RNA HELICASE RHLE-RELATED"/>
    <property type="match status" value="1"/>
</dbReference>
<evidence type="ECO:0000313" key="12">
    <source>
        <dbReference type="EMBL" id="CAH0392930.1"/>
    </source>
</evidence>
<feature type="compositionally biased region" description="Basic residues" evidence="8">
    <location>
        <begin position="434"/>
        <end position="450"/>
    </location>
</feature>
<evidence type="ECO:0000259" key="10">
    <source>
        <dbReference type="PROSITE" id="PS51194"/>
    </source>
</evidence>
<sequence length="458" mass="51598">MANETTVSFKQLNLNSWIIRQLQNIGLTIATPIQSHCIPKILEGKDCIGCAKTGSGKTLAFAIPILQKLCEDPYGIFALVLTPTRELAYQIGDQFSVLGKPMNLRYTVVTGGMEMLTQAQELRQNPHVVISTPGRLADHLESCDTFSLKRIKFLVLDEADRLLGGLFDKQIKTIFSAIPKNCHRLLFSATMTDVLETVKEVTDKDVFVHISESEVATVDELEQLYVLCPLDIRDGYLVEVIRLYREENPRSSMIIFTDTCKNCALLSMTLNDIGFTNVALHGMIPQKQRLAALSKFKSKNVKILIATDVASRGLDIPQVELVINHTIPNEPKTYVHRVGRTARAGRGGTSISLVTPHDIKLVKAIEKVINMKMKEFPVDGKEVAKIFTEVVVTKKASESKLDESDFHEKRKIHRRKKLILEGKDPDEIEEQLKMKRKGKKLKHFKHAKKSKTTEEKRL</sequence>
<name>A0A9P0F7Z5_BEMTA</name>
<dbReference type="EC" id="3.6.4.13" evidence="1"/>
<dbReference type="Gene3D" id="3.40.50.300">
    <property type="entry name" value="P-loop containing nucleotide triphosphate hydrolases"/>
    <property type="match status" value="2"/>
</dbReference>
<keyword evidence="5 7" id="KW-0067">ATP-binding</keyword>
<evidence type="ECO:0000256" key="5">
    <source>
        <dbReference type="ARBA" id="ARBA00022840"/>
    </source>
</evidence>
<feature type="domain" description="Helicase C-terminal" evidence="10">
    <location>
        <begin position="236"/>
        <end position="384"/>
    </location>
</feature>
<dbReference type="InterPro" id="IPR050079">
    <property type="entry name" value="DEAD_box_RNA_helicase"/>
</dbReference>
<dbReference type="SUPFAM" id="SSF52540">
    <property type="entry name" value="P-loop containing nucleoside triphosphate hydrolases"/>
    <property type="match status" value="1"/>
</dbReference>
<dbReference type="GO" id="GO:0005524">
    <property type="term" value="F:ATP binding"/>
    <property type="evidence" value="ECO:0007669"/>
    <property type="project" value="UniProtKB-KW"/>
</dbReference>
<evidence type="ECO:0000256" key="4">
    <source>
        <dbReference type="ARBA" id="ARBA00022806"/>
    </source>
</evidence>
<organism evidence="12 13">
    <name type="scientific">Bemisia tabaci</name>
    <name type="common">Sweetpotato whitefly</name>
    <name type="synonym">Aleurodes tabaci</name>
    <dbReference type="NCBI Taxonomy" id="7038"/>
    <lineage>
        <taxon>Eukaryota</taxon>
        <taxon>Metazoa</taxon>
        <taxon>Ecdysozoa</taxon>
        <taxon>Arthropoda</taxon>
        <taxon>Hexapoda</taxon>
        <taxon>Insecta</taxon>
        <taxon>Pterygota</taxon>
        <taxon>Neoptera</taxon>
        <taxon>Paraneoptera</taxon>
        <taxon>Hemiptera</taxon>
        <taxon>Sternorrhyncha</taxon>
        <taxon>Aleyrodoidea</taxon>
        <taxon>Aleyrodidae</taxon>
        <taxon>Aleyrodinae</taxon>
        <taxon>Bemisia</taxon>
    </lineage>
</organism>
<dbReference type="InterPro" id="IPR000629">
    <property type="entry name" value="RNA-helicase_DEAD-box_CS"/>
</dbReference>
<evidence type="ECO:0000259" key="9">
    <source>
        <dbReference type="PROSITE" id="PS51192"/>
    </source>
</evidence>
<evidence type="ECO:0000256" key="8">
    <source>
        <dbReference type="SAM" id="MobiDB-lite"/>
    </source>
</evidence>
<dbReference type="Pfam" id="PF00270">
    <property type="entry name" value="DEAD"/>
    <property type="match status" value="1"/>
</dbReference>
<protein>
    <recommendedName>
        <fullName evidence="1">RNA helicase</fullName>
        <ecNumber evidence="1">3.6.4.13</ecNumber>
    </recommendedName>
</protein>
<dbReference type="SMART" id="SM00487">
    <property type="entry name" value="DEXDc"/>
    <property type="match status" value="1"/>
</dbReference>
<evidence type="ECO:0000259" key="11">
    <source>
        <dbReference type="PROSITE" id="PS51195"/>
    </source>
</evidence>
<keyword evidence="13" id="KW-1185">Reference proteome</keyword>
<dbReference type="PROSITE" id="PS00039">
    <property type="entry name" value="DEAD_ATP_HELICASE"/>
    <property type="match status" value="1"/>
</dbReference>
<dbReference type="Pfam" id="PF00271">
    <property type="entry name" value="Helicase_C"/>
    <property type="match status" value="1"/>
</dbReference>